<evidence type="ECO:0000256" key="5">
    <source>
        <dbReference type="PIRNR" id="PIRNR006250"/>
    </source>
</evidence>
<dbReference type="InterPro" id="IPR022412">
    <property type="entry name" value="Quinolinate_PRibosylTrfase_N"/>
</dbReference>
<evidence type="ECO:0000313" key="9">
    <source>
        <dbReference type="Proteomes" id="UP000623250"/>
    </source>
</evidence>
<dbReference type="GO" id="GO:0034213">
    <property type="term" value="P:quinolinate catabolic process"/>
    <property type="evidence" value="ECO:0007669"/>
    <property type="project" value="TreeGrafter"/>
</dbReference>
<dbReference type="Gene3D" id="3.20.20.70">
    <property type="entry name" value="Aldolase class I"/>
    <property type="match status" value="1"/>
</dbReference>
<evidence type="ECO:0000256" key="4">
    <source>
        <dbReference type="ARBA" id="ARBA00022679"/>
    </source>
</evidence>
<dbReference type="Gene3D" id="3.90.1170.20">
    <property type="entry name" value="Quinolinate phosphoribosyl transferase, N-terminal domain"/>
    <property type="match status" value="1"/>
</dbReference>
<comment type="similarity">
    <text evidence="1 5">Belongs to the NadC/ModD family.</text>
</comment>
<dbReference type="FunFam" id="3.20.20.70:FF:000030">
    <property type="entry name" value="Nicotinate-nucleotide pyrophosphorylase, carboxylating"/>
    <property type="match status" value="1"/>
</dbReference>
<evidence type="ECO:0000313" key="8">
    <source>
        <dbReference type="EMBL" id="MBJ7545092.1"/>
    </source>
</evidence>
<dbReference type="Pfam" id="PF01729">
    <property type="entry name" value="QRPTase_C"/>
    <property type="match status" value="1"/>
</dbReference>
<dbReference type="PANTHER" id="PTHR32179:SF4">
    <property type="entry name" value="PYROPHOSPHORYLASE MODD-RELATED"/>
    <property type="match status" value="1"/>
</dbReference>
<sequence>MRGNIARPACPSSSPFLIKEGAGLSSGAPVGNAPMPLPVSLIDSLLAEDTPDGDLTTLSLGIGGRPGRMMFRARNAMTVAGIEIAAAMIRRVGAEAHIVASSGTRASAGELLLKARGDAKALHTAWKSSQTLVEILSGIATAARSLVDAVEAVDPAIRVVCTRKTVPGARRLSVMAVRAGGAVPHRLGLSETILVFAEHRAFMPDANLADIADLLRREAPEKKIGVEVHSVDEAGDAIEAGFDIIQLEKFEPGEVADVRSLAEAAQSRALLAAAGGIHPGNASDYVRAGAGIIVSSWPYTARPADVSVTIEADG</sequence>
<dbReference type="PIRSF" id="PIRSF006250">
    <property type="entry name" value="NadC_ModD"/>
    <property type="match status" value="1"/>
</dbReference>
<dbReference type="InterPro" id="IPR013785">
    <property type="entry name" value="Aldolase_TIM"/>
</dbReference>
<keyword evidence="9" id="KW-1185">Reference proteome</keyword>
<dbReference type="Proteomes" id="UP000623250">
    <property type="component" value="Unassembled WGS sequence"/>
</dbReference>
<feature type="domain" description="Quinolinate phosphoribosyl transferase N-terminal" evidence="7">
    <location>
        <begin position="54"/>
        <end position="137"/>
    </location>
</feature>
<dbReference type="SUPFAM" id="SSF51690">
    <property type="entry name" value="Nicotinate/Quinolinate PRTase C-terminal domain-like"/>
    <property type="match status" value="1"/>
</dbReference>
<dbReference type="EMBL" id="JAEMUK010000084">
    <property type="protein sequence ID" value="MBJ7545092.1"/>
    <property type="molecule type" value="Genomic_DNA"/>
</dbReference>
<dbReference type="InterPro" id="IPR006242">
    <property type="entry name" value="ModD"/>
</dbReference>
<evidence type="ECO:0000256" key="2">
    <source>
        <dbReference type="ARBA" id="ARBA00019205"/>
    </source>
</evidence>
<dbReference type="GO" id="GO:0009435">
    <property type="term" value="P:NAD+ biosynthetic process"/>
    <property type="evidence" value="ECO:0007669"/>
    <property type="project" value="InterPro"/>
</dbReference>
<comment type="caution">
    <text evidence="8">The sequence shown here is derived from an EMBL/GenBank/DDBJ whole genome shotgun (WGS) entry which is preliminary data.</text>
</comment>
<dbReference type="NCBIfam" id="TIGR01334">
    <property type="entry name" value="modD"/>
    <property type="match status" value="1"/>
</dbReference>
<dbReference type="GO" id="GO:0005737">
    <property type="term" value="C:cytoplasm"/>
    <property type="evidence" value="ECO:0007669"/>
    <property type="project" value="TreeGrafter"/>
</dbReference>
<evidence type="ECO:0000259" key="7">
    <source>
        <dbReference type="Pfam" id="PF02749"/>
    </source>
</evidence>
<dbReference type="InterPro" id="IPR027277">
    <property type="entry name" value="NadC/ModD"/>
</dbReference>
<feature type="domain" description="Quinolinate phosphoribosyl transferase C-terminal" evidence="6">
    <location>
        <begin position="139"/>
        <end position="308"/>
    </location>
</feature>
<dbReference type="GO" id="GO:0004514">
    <property type="term" value="F:nicotinate-nucleotide diphosphorylase (carboxylating) activity"/>
    <property type="evidence" value="ECO:0007669"/>
    <property type="project" value="InterPro"/>
</dbReference>
<gene>
    <name evidence="8" type="primary">modD</name>
    <name evidence="8" type="ORF">JDN41_16175</name>
</gene>
<evidence type="ECO:0000256" key="3">
    <source>
        <dbReference type="ARBA" id="ARBA00022676"/>
    </source>
</evidence>
<keyword evidence="4 5" id="KW-0808">Transferase</keyword>
<evidence type="ECO:0000259" key="6">
    <source>
        <dbReference type="Pfam" id="PF01729"/>
    </source>
</evidence>
<protein>
    <recommendedName>
        <fullName evidence="2">Putative pyrophosphorylase ModD</fullName>
    </recommendedName>
</protein>
<evidence type="ECO:0000256" key="1">
    <source>
        <dbReference type="ARBA" id="ARBA00009400"/>
    </source>
</evidence>
<dbReference type="SUPFAM" id="SSF54675">
    <property type="entry name" value="Nicotinate/Quinolinate PRTase N-terminal domain-like"/>
    <property type="match status" value="1"/>
</dbReference>
<proteinExistence type="inferred from homology"/>
<organism evidence="8 9">
    <name type="scientific">Rhodomicrobium udaipurense</name>
    <dbReference type="NCBI Taxonomy" id="1202716"/>
    <lineage>
        <taxon>Bacteria</taxon>
        <taxon>Pseudomonadati</taxon>
        <taxon>Pseudomonadota</taxon>
        <taxon>Alphaproteobacteria</taxon>
        <taxon>Hyphomicrobiales</taxon>
        <taxon>Hyphomicrobiaceae</taxon>
        <taxon>Rhodomicrobium</taxon>
    </lineage>
</organism>
<accession>A0A8I1GJR4</accession>
<dbReference type="PANTHER" id="PTHR32179">
    <property type="entry name" value="NICOTINATE-NUCLEOTIDE PYROPHOSPHORYLASE [CARBOXYLATING]"/>
    <property type="match status" value="1"/>
</dbReference>
<keyword evidence="3 5" id="KW-0328">Glycosyltransferase</keyword>
<dbReference type="InterPro" id="IPR037128">
    <property type="entry name" value="Quinolinate_PRibosylTase_N_sf"/>
</dbReference>
<dbReference type="AlphaFoldDB" id="A0A8I1GJR4"/>
<dbReference type="Pfam" id="PF02749">
    <property type="entry name" value="QRPTase_N"/>
    <property type="match status" value="1"/>
</dbReference>
<dbReference type="CDD" id="cd01573">
    <property type="entry name" value="modD_like"/>
    <property type="match status" value="1"/>
</dbReference>
<dbReference type="InterPro" id="IPR002638">
    <property type="entry name" value="Quinolinate_PRibosylTrfase_C"/>
</dbReference>
<reference evidence="8 9" key="1">
    <citation type="submission" date="2020-12" db="EMBL/GenBank/DDBJ databases">
        <title>Revised draft genomes of Rhodomicrobium vannielii ATCC 17100 and Rhodomicrobium udaipurense JA643.</title>
        <authorList>
            <person name="Conners E.M."/>
            <person name="Davenport E.J."/>
            <person name="Bose A."/>
        </authorList>
    </citation>
    <scope>NUCLEOTIDE SEQUENCE [LARGE SCALE GENOMIC DNA]</scope>
    <source>
        <strain evidence="8 9">JA643</strain>
    </source>
</reference>
<dbReference type="InterPro" id="IPR036068">
    <property type="entry name" value="Nicotinate_pribotase-like_C"/>
</dbReference>
<name>A0A8I1GJR4_9HYPH</name>